<dbReference type="InterPro" id="IPR007527">
    <property type="entry name" value="Znf_SWIM"/>
</dbReference>
<dbReference type="PROSITE" id="PS50966">
    <property type="entry name" value="ZF_SWIM"/>
    <property type="match status" value="1"/>
</dbReference>
<reference evidence="3" key="2">
    <citation type="journal article" date="2014" name="ISME J.">
        <title>Microbial stratification in low pH oxic and suboxic macroscopic growths along an acid mine drainage.</title>
        <authorList>
            <person name="Mendez-Garcia C."/>
            <person name="Mesa V."/>
            <person name="Sprenger R.R."/>
            <person name="Richter M."/>
            <person name="Diez M.S."/>
            <person name="Solano J."/>
            <person name="Bargiela R."/>
            <person name="Golyshina O.V."/>
            <person name="Manteca A."/>
            <person name="Ramos J.L."/>
            <person name="Gallego J.R."/>
            <person name="Llorente I."/>
            <person name="Martins Dos Santos V.A."/>
            <person name="Jensen O.N."/>
            <person name="Pelaez A.I."/>
            <person name="Sanchez J."/>
            <person name="Ferrer M."/>
        </authorList>
    </citation>
    <scope>NUCLEOTIDE SEQUENCE</scope>
</reference>
<feature type="region of interest" description="Disordered" evidence="1">
    <location>
        <begin position="133"/>
        <end position="168"/>
    </location>
</feature>
<proteinExistence type="predicted"/>
<evidence type="ECO:0000259" key="2">
    <source>
        <dbReference type="PROSITE" id="PS50966"/>
    </source>
</evidence>
<gene>
    <name evidence="3" type="ORF">B1B_14623</name>
</gene>
<dbReference type="AlphaFoldDB" id="T1AKH8"/>
<feature type="compositionally biased region" description="Basic and acidic residues" evidence="1">
    <location>
        <begin position="237"/>
        <end position="249"/>
    </location>
</feature>
<dbReference type="EMBL" id="AUZY01009706">
    <property type="protein sequence ID" value="EQD41264.1"/>
    <property type="molecule type" value="Genomic_DNA"/>
</dbReference>
<dbReference type="PANTHER" id="PTHR38133">
    <property type="entry name" value="SLR1429 PROTEIN"/>
    <property type="match status" value="1"/>
</dbReference>
<accession>T1AKH8</accession>
<protein>
    <submittedName>
        <fullName evidence="3">SWIM zinc finger domain-containing protein</fullName>
    </submittedName>
</protein>
<feature type="domain" description="SWIM-type" evidence="2">
    <location>
        <begin position="71"/>
        <end position="106"/>
    </location>
</feature>
<organism evidence="3">
    <name type="scientific">mine drainage metagenome</name>
    <dbReference type="NCBI Taxonomy" id="410659"/>
    <lineage>
        <taxon>unclassified sequences</taxon>
        <taxon>metagenomes</taxon>
        <taxon>ecological metagenomes</taxon>
    </lineage>
</organism>
<name>T1AKH8_9ZZZZ</name>
<evidence type="ECO:0000256" key="1">
    <source>
        <dbReference type="SAM" id="MobiDB-lite"/>
    </source>
</evidence>
<sequence length="275" mass="30250">MAELRMRPGEATARVQGSRPTPYRVRIALRPLSERGWWTVTRSFAARAGVAATLLSGEMPAEAEEMFRVARQPLFPESDSDFQSDCNCPDWANPCKHIAAVHYVIGEALDRDPFLLFLLRGRPRETLLQELRRLRSRGPPREAATPGPAASPAVHRRPRGLPSRPSVFWKPAMPASDLIIRIGPPRIPRAPLRRLGEPPFLRGDPEAIRTLEGLYDRIAARALALALGEAAGAASKESNREVEAPKSTRVEPVSARRLLQGPSPERPRLLGGPAG</sequence>
<evidence type="ECO:0000313" key="3">
    <source>
        <dbReference type="EMBL" id="EQD41264.1"/>
    </source>
</evidence>
<reference evidence="3" key="1">
    <citation type="submission" date="2013-08" db="EMBL/GenBank/DDBJ databases">
        <authorList>
            <person name="Mendez C."/>
            <person name="Richter M."/>
            <person name="Ferrer M."/>
            <person name="Sanchez J."/>
        </authorList>
    </citation>
    <scope>NUCLEOTIDE SEQUENCE</scope>
</reference>
<feature type="region of interest" description="Disordered" evidence="1">
    <location>
        <begin position="230"/>
        <end position="275"/>
    </location>
</feature>
<dbReference type="Pfam" id="PF04434">
    <property type="entry name" value="SWIM"/>
    <property type="match status" value="1"/>
</dbReference>
<dbReference type="PANTHER" id="PTHR38133:SF1">
    <property type="entry name" value="SLR1429 PROTEIN"/>
    <property type="match status" value="1"/>
</dbReference>
<comment type="caution">
    <text evidence="3">The sequence shown here is derived from an EMBL/GenBank/DDBJ whole genome shotgun (WGS) entry which is preliminary data.</text>
</comment>
<dbReference type="GO" id="GO:0008270">
    <property type="term" value="F:zinc ion binding"/>
    <property type="evidence" value="ECO:0007669"/>
    <property type="project" value="InterPro"/>
</dbReference>